<dbReference type="AlphaFoldDB" id="A0A380S822"/>
<accession>A0A380S822</accession>
<organism evidence="1 2">
    <name type="scientific">Fibrobacter succinogenes</name>
    <name type="common">Bacteroides succinogenes</name>
    <dbReference type="NCBI Taxonomy" id="833"/>
    <lineage>
        <taxon>Bacteria</taxon>
        <taxon>Pseudomonadati</taxon>
        <taxon>Fibrobacterota</taxon>
        <taxon>Fibrobacteria</taxon>
        <taxon>Fibrobacterales</taxon>
        <taxon>Fibrobacteraceae</taxon>
        <taxon>Fibrobacter</taxon>
    </lineage>
</organism>
<dbReference type="EMBL" id="UHJL01000003">
    <property type="protein sequence ID" value="SUQ25054.1"/>
    <property type="molecule type" value="Genomic_DNA"/>
</dbReference>
<dbReference type="InterPro" id="IPR029057">
    <property type="entry name" value="PRTase-like"/>
</dbReference>
<dbReference type="RefSeq" id="WP_109573365.1">
    <property type="nucleotide sequence ID" value="NZ_UHJL01000003.1"/>
</dbReference>
<name>A0A380S822_FIBSU</name>
<dbReference type="InterPro" id="IPR051910">
    <property type="entry name" value="ComF/GntX_DNA_util-trans"/>
</dbReference>
<evidence type="ECO:0000313" key="2">
    <source>
        <dbReference type="Proteomes" id="UP000255423"/>
    </source>
</evidence>
<dbReference type="Proteomes" id="UP000255423">
    <property type="component" value="Unassembled WGS sequence"/>
</dbReference>
<sequence>MGVLRTVANFVFGMECLACGNSSERLDPWLCPACAAELLRESCSSKFPNDDTFCLFPMRPLTRKLVHALKYRNIPGLASYLVQHSSAVKHGVVAQELSMLAQPLYFVPVPLHRARYRERGYNQAELLAAALATATGGKVCRFLKRKTFVVSQTKLSKEERELNVAGAFVADFPREMPTRGSVVVVDDVFTTGATTSACMAAFGPNFPLPLKVCTLIYDEPATAVADFAADCRAFYK</sequence>
<dbReference type="SUPFAM" id="SSF53271">
    <property type="entry name" value="PRTase-like"/>
    <property type="match status" value="1"/>
</dbReference>
<dbReference type="PANTHER" id="PTHR47505:SF1">
    <property type="entry name" value="DNA UTILIZATION PROTEIN YHGH"/>
    <property type="match status" value="1"/>
</dbReference>
<dbReference type="PANTHER" id="PTHR47505">
    <property type="entry name" value="DNA UTILIZATION PROTEIN YHGH"/>
    <property type="match status" value="1"/>
</dbReference>
<proteinExistence type="predicted"/>
<evidence type="ECO:0000313" key="1">
    <source>
        <dbReference type="EMBL" id="SUQ25054.1"/>
    </source>
</evidence>
<reference evidence="1 2" key="1">
    <citation type="submission" date="2017-08" db="EMBL/GenBank/DDBJ databases">
        <authorList>
            <person name="de Groot N.N."/>
        </authorList>
    </citation>
    <scope>NUCLEOTIDE SEQUENCE [LARGE SCALE GENOMIC DNA]</scope>
    <source>
        <strain evidence="1 2">HM2</strain>
    </source>
</reference>
<protein>
    <submittedName>
        <fullName evidence="1">ComF family protein</fullName>
    </submittedName>
</protein>
<gene>
    <name evidence="1" type="ORF">SAMN05661053_2469</name>
</gene>
<dbReference type="Gene3D" id="3.40.50.2020">
    <property type="match status" value="1"/>
</dbReference>